<sequence>KEKAIFYLIVGICAAALVILAVVGLVLQSQSTVTVSLPSSLEHSSSALESSRVSELAQPASSASSQAQGGVEGITLSAYEISLTVGETQMPLVTMTPEDAPDKSEIWASSDGNVATVDGMGRITGVGVGSCTVTVTSAANPAVSASVEVTVSARATAAPTSSAAVPVSEPAASVSTPSVTPEPEPTPTPEPIPEPTPEPSQPEESTPEESTPSTPEEEVSQIVSGV</sequence>
<evidence type="ECO:0000256" key="1">
    <source>
        <dbReference type="SAM" id="MobiDB-lite"/>
    </source>
</evidence>
<reference evidence="4" key="1">
    <citation type="submission" date="2020-10" db="EMBL/GenBank/DDBJ databases">
        <authorList>
            <person name="Gilroy R."/>
        </authorList>
    </citation>
    <scope>NUCLEOTIDE SEQUENCE</scope>
    <source>
        <strain evidence="4">4509</strain>
    </source>
</reference>
<dbReference type="Proteomes" id="UP000824082">
    <property type="component" value="Unassembled WGS sequence"/>
</dbReference>
<feature type="non-terminal residue" evidence="4">
    <location>
        <position position="1"/>
    </location>
</feature>
<feature type="region of interest" description="Disordered" evidence="1">
    <location>
        <begin position="157"/>
        <end position="226"/>
    </location>
</feature>
<dbReference type="Pfam" id="PF02368">
    <property type="entry name" value="Big_2"/>
    <property type="match status" value="1"/>
</dbReference>
<keyword evidence="2" id="KW-1133">Transmembrane helix</keyword>
<gene>
    <name evidence="4" type="ORF">IAD19_06620</name>
</gene>
<dbReference type="SUPFAM" id="SSF49373">
    <property type="entry name" value="Invasin/intimin cell-adhesion fragments"/>
    <property type="match status" value="1"/>
</dbReference>
<keyword evidence="2" id="KW-0812">Transmembrane</keyword>
<feature type="compositionally biased region" description="Low complexity" evidence="1">
    <location>
        <begin position="202"/>
        <end position="214"/>
    </location>
</feature>
<protein>
    <submittedName>
        <fullName evidence="4">Ig domain-containing protein</fullName>
    </submittedName>
</protein>
<dbReference type="AlphaFoldDB" id="A0A9D1ISB4"/>
<feature type="compositionally biased region" description="Pro residues" evidence="1">
    <location>
        <begin position="180"/>
        <end position="200"/>
    </location>
</feature>
<name>A0A9D1ISB4_9FIRM</name>
<feature type="transmembrane region" description="Helical" evidence="2">
    <location>
        <begin position="5"/>
        <end position="27"/>
    </location>
</feature>
<evidence type="ECO:0000259" key="3">
    <source>
        <dbReference type="SMART" id="SM00635"/>
    </source>
</evidence>
<dbReference type="Gene3D" id="2.60.40.1080">
    <property type="match status" value="1"/>
</dbReference>
<reference evidence="4" key="2">
    <citation type="journal article" date="2021" name="PeerJ">
        <title>Extensive microbial diversity within the chicken gut microbiome revealed by metagenomics and culture.</title>
        <authorList>
            <person name="Gilroy R."/>
            <person name="Ravi A."/>
            <person name="Getino M."/>
            <person name="Pursley I."/>
            <person name="Horton D.L."/>
            <person name="Alikhan N.F."/>
            <person name="Baker D."/>
            <person name="Gharbi K."/>
            <person name="Hall N."/>
            <person name="Watson M."/>
            <person name="Adriaenssens E.M."/>
            <person name="Foster-Nyarko E."/>
            <person name="Jarju S."/>
            <person name="Secka A."/>
            <person name="Antonio M."/>
            <person name="Oren A."/>
            <person name="Chaudhuri R.R."/>
            <person name="La Ragione R."/>
            <person name="Hildebrand F."/>
            <person name="Pallen M.J."/>
        </authorList>
    </citation>
    <scope>NUCLEOTIDE SEQUENCE</scope>
    <source>
        <strain evidence="4">4509</strain>
    </source>
</reference>
<dbReference type="EMBL" id="DVMX01000129">
    <property type="protein sequence ID" value="HIU42210.1"/>
    <property type="molecule type" value="Genomic_DNA"/>
</dbReference>
<feature type="domain" description="BIG2" evidence="3">
    <location>
        <begin position="70"/>
        <end position="147"/>
    </location>
</feature>
<proteinExistence type="predicted"/>
<comment type="caution">
    <text evidence="4">The sequence shown here is derived from an EMBL/GenBank/DDBJ whole genome shotgun (WGS) entry which is preliminary data.</text>
</comment>
<evidence type="ECO:0000313" key="5">
    <source>
        <dbReference type="Proteomes" id="UP000824082"/>
    </source>
</evidence>
<accession>A0A9D1ISB4</accession>
<evidence type="ECO:0000256" key="2">
    <source>
        <dbReference type="SAM" id="Phobius"/>
    </source>
</evidence>
<dbReference type="InterPro" id="IPR003343">
    <property type="entry name" value="Big_2"/>
</dbReference>
<organism evidence="4 5">
    <name type="scientific">Candidatus Egerieicola faecale</name>
    <dbReference type="NCBI Taxonomy" id="2840774"/>
    <lineage>
        <taxon>Bacteria</taxon>
        <taxon>Bacillati</taxon>
        <taxon>Bacillota</taxon>
        <taxon>Clostridia</taxon>
        <taxon>Eubacteriales</taxon>
        <taxon>Oscillospiraceae</taxon>
        <taxon>Oscillospiraceae incertae sedis</taxon>
        <taxon>Candidatus Egerieicola</taxon>
    </lineage>
</organism>
<evidence type="ECO:0000313" key="4">
    <source>
        <dbReference type="EMBL" id="HIU42210.1"/>
    </source>
</evidence>
<keyword evidence="2" id="KW-0472">Membrane</keyword>
<feature type="compositionally biased region" description="Low complexity" evidence="1">
    <location>
        <begin position="157"/>
        <end position="179"/>
    </location>
</feature>
<dbReference type="SMART" id="SM00635">
    <property type="entry name" value="BID_2"/>
    <property type="match status" value="1"/>
</dbReference>
<dbReference type="InterPro" id="IPR008964">
    <property type="entry name" value="Invasin/intimin_cell_adhesion"/>
</dbReference>